<dbReference type="SMART" id="SM00409">
    <property type="entry name" value="IG"/>
    <property type="match status" value="1"/>
</dbReference>
<feature type="domain" description="Ig-like" evidence="1">
    <location>
        <begin position="33"/>
        <end position="118"/>
    </location>
</feature>
<proteinExistence type="predicted"/>
<name>A0A852APQ7_CALOR</name>
<dbReference type="AlphaFoldDB" id="A0A852APQ7"/>
<dbReference type="SUPFAM" id="SSF48726">
    <property type="entry name" value="Immunoglobulin"/>
    <property type="match status" value="1"/>
</dbReference>
<feature type="non-terminal residue" evidence="2">
    <location>
        <position position="131"/>
    </location>
</feature>
<sequence>LHLNHSGHYSCRGLVRSFMSGSAAVTVTVHGVPPLGMSMSVQPPTGQVAFGDRLVLSCRVAAGTGPLSFSWHWEGSGALLGTSPCLELHHAGDNDSGQYRCRVNDGDSVAKSDPLNVTVLGEWDPHAGGDL</sequence>
<dbReference type="Gene3D" id="2.60.40.10">
    <property type="entry name" value="Immunoglobulins"/>
    <property type="match status" value="1"/>
</dbReference>
<dbReference type="PROSITE" id="PS50835">
    <property type="entry name" value="IG_LIKE"/>
    <property type="match status" value="1"/>
</dbReference>
<evidence type="ECO:0000259" key="1">
    <source>
        <dbReference type="PROSITE" id="PS50835"/>
    </source>
</evidence>
<keyword evidence="3" id="KW-1185">Reference proteome</keyword>
<protein>
    <submittedName>
        <fullName evidence="2">FCRL2 protein</fullName>
    </submittedName>
</protein>
<dbReference type="InterPro" id="IPR003599">
    <property type="entry name" value="Ig_sub"/>
</dbReference>
<gene>
    <name evidence="2" type="primary">Fcrl2_5</name>
    <name evidence="2" type="ORF">CALORN_R15504</name>
</gene>
<organism evidence="2 3">
    <name type="scientific">Calcarius ornatus</name>
    <name type="common">Chestnut-collared longspur</name>
    <dbReference type="NCBI Taxonomy" id="198940"/>
    <lineage>
        <taxon>Eukaryota</taxon>
        <taxon>Metazoa</taxon>
        <taxon>Chordata</taxon>
        <taxon>Craniata</taxon>
        <taxon>Vertebrata</taxon>
        <taxon>Euteleostomi</taxon>
        <taxon>Archelosauria</taxon>
        <taxon>Archosauria</taxon>
        <taxon>Dinosauria</taxon>
        <taxon>Saurischia</taxon>
        <taxon>Theropoda</taxon>
        <taxon>Coelurosauria</taxon>
        <taxon>Aves</taxon>
        <taxon>Neognathae</taxon>
        <taxon>Neoaves</taxon>
        <taxon>Telluraves</taxon>
        <taxon>Australaves</taxon>
        <taxon>Passeriformes</taxon>
        <taxon>Passeroidea</taxon>
        <taxon>Fringillidae</taxon>
        <taxon>Emberizinae</taxon>
        <taxon>Emberizini</taxon>
        <taxon>Calcarius</taxon>
    </lineage>
</organism>
<dbReference type="EMBL" id="WBNL01003989">
    <property type="protein sequence ID" value="NXE71672.1"/>
    <property type="molecule type" value="Genomic_DNA"/>
</dbReference>
<dbReference type="Pfam" id="PF13927">
    <property type="entry name" value="Ig_3"/>
    <property type="match status" value="1"/>
</dbReference>
<accession>A0A852APQ7</accession>
<reference evidence="2" key="1">
    <citation type="submission" date="2019-09" db="EMBL/GenBank/DDBJ databases">
        <title>Bird 10,000 Genomes (B10K) Project - Family phase.</title>
        <authorList>
            <person name="Zhang G."/>
        </authorList>
    </citation>
    <scope>NUCLEOTIDE SEQUENCE</scope>
    <source>
        <strain evidence="2">B10K-DU-015-28</strain>
        <tissue evidence="2">Muscle</tissue>
    </source>
</reference>
<dbReference type="Proteomes" id="UP000603627">
    <property type="component" value="Unassembled WGS sequence"/>
</dbReference>
<dbReference type="InterPro" id="IPR036179">
    <property type="entry name" value="Ig-like_dom_sf"/>
</dbReference>
<evidence type="ECO:0000313" key="3">
    <source>
        <dbReference type="Proteomes" id="UP000603627"/>
    </source>
</evidence>
<dbReference type="InterPro" id="IPR013783">
    <property type="entry name" value="Ig-like_fold"/>
</dbReference>
<evidence type="ECO:0000313" key="2">
    <source>
        <dbReference type="EMBL" id="NXE71672.1"/>
    </source>
</evidence>
<dbReference type="InterPro" id="IPR007110">
    <property type="entry name" value="Ig-like_dom"/>
</dbReference>
<comment type="caution">
    <text evidence="2">The sequence shown here is derived from an EMBL/GenBank/DDBJ whole genome shotgun (WGS) entry which is preliminary data.</text>
</comment>
<feature type="non-terminal residue" evidence="2">
    <location>
        <position position="1"/>
    </location>
</feature>